<reference evidence="2" key="1">
    <citation type="journal article" date="2019" name="Sci. Rep.">
        <title>Draft genome of Tanacetum cinerariifolium, the natural source of mosquito coil.</title>
        <authorList>
            <person name="Yamashiro T."/>
            <person name="Shiraishi A."/>
            <person name="Satake H."/>
            <person name="Nakayama K."/>
        </authorList>
    </citation>
    <scope>NUCLEOTIDE SEQUENCE</scope>
</reference>
<protein>
    <recommendedName>
        <fullName evidence="3">Secreted protein</fullName>
    </recommendedName>
</protein>
<name>A0A6L2NF07_TANCI</name>
<dbReference type="AlphaFoldDB" id="A0A6L2NF07"/>
<dbReference type="EMBL" id="BKCJ010008977">
    <property type="protein sequence ID" value="GEU84821.1"/>
    <property type="molecule type" value="Genomic_DNA"/>
</dbReference>
<evidence type="ECO:0000313" key="2">
    <source>
        <dbReference type="EMBL" id="GEU84821.1"/>
    </source>
</evidence>
<proteinExistence type="predicted"/>
<evidence type="ECO:0008006" key="3">
    <source>
        <dbReference type="Google" id="ProtNLM"/>
    </source>
</evidence>
<feature type="chain" id="PRO_5026894321" description="Secreted protein" evidence="1">
    <location>
        <begin position="29"/>
        <end position="76"/>
    </location>
</feature>
<evidence type="ECO:0000256" key="1">
    <source>
        <dbReference type="SAM" id="SignalP"/>
    </source>
</evidence>
<accession>A0A6L2NF07</accession>
<keyword evidence="1" id="KW-0732">Signal</keyword>
<organism evidence="2">
    <name type="scientific">Tanacetum cinerariifolium</name>
    <name type="common">Dalmatian daisy</name>
    <name type="synonym">Chrysanthemum cinerariifolium</name>
    <dbReference type="NCBI Taxonomy" id="118510"/>
    <lineage>
        <taxon>Eukaryota</taxon>
        <taxon>Viridiplantae</taxon>
        <taxon>Streptophyta</taxon>
        <taxon>Embryophyta</taxon>
        <taxon>Tracheophyta</taxon>
        <taxon>Spermatophyta</taxon>
        <taxon>Magnoliopsida</taxon>
        <taxon>eudicotyledons</taxon>
        <taxon>Gunneridae</taxon>
        <taxon>Pentapetalae</taxon>
        <taxon>asterids</taxon>
        <taxon>campanulids</taxon>
        <taxon>Asterales</taxon>
        <taxon>Asteraceae</taxon>
        <taxon>Asteroideae</taxon>
        <taxon>Anthemideae</taxon>
        <taxon>Anthemidinae</taxon>
        <taxon>Tanacetum</taxon>
    </lineage>
</organism>
<gene>
    <name evidence="2" type="ORF">Tci_056799</name>
</gene>
<sequence>MPSGTYSQALIMKIILTFIMRFVTSAVATDCKAVEELAEDLGFINVVVALTIMEECFVPMVDTRTSIHMIPHVMYN</sequence>
<comment type="caution">
    <text evidence="2">The sequence shown here is derived from an EMBL/GenBank/DDBJ whole genome shotgun (WGS) entry which is preliminary data.</text>
</comment>
<feature type="signal peptide" evidence="1">
    <location>
        <begin position="1"/>
        <end position="28"/>
    </location>
</feature>